<gene>
    <name evidence="1" type="ORF">M3M35_07180</name>
</gene>
<name>A0ABY5BN25_9LACO</name>
<dbReference type="Proteomes" id="UP001056707">
    <property type="component" value="Chromosome"/>
</dbReference>
<dbReference type="Pfam" id="PF19791">
    <property type="entry name" value="DUF6275"/>
    <property type="match status" value="1"/>
</dbReference>
<accession>A0ABY5BN25</accession>
<reference evidence="1" key="1">
    <citation type="submission" date="2022-05" db="EMBL/GenBank/DDBJ databases">
        <authorList>
            <person name="Oliphant S.A."/>
            <person name="Watson-Haigh N.S."/>
            <person name="Sumby K.M."/>
            <person name="Gardner J.M."/>
            <person name="Jiranek V."/>
        </authorList>
    </citation>
    <scope>NUCLEOTIDE SEQUENCE</scope>
    <source>
        <strain evidence="1">KI16_H9</strain>
    </source>
</reference>
<evidence type="ECO:0000313" key="1">
    <source>
        <dbReference type="EMBL" id="USS85064.1"/>
    </source>
</evidence>
<dbReference type="RefSeq" id="WP_252749959.1">
    <property type="nucleotide sequence ID" value="NZ_CP097116.1"/>
</dbReference>
<sequence>MTKKEEIIEPSDYDKLAESMKVQQNKGELIMDMDFFLQLASNEIWKHYCTFKNKESGLATGRPFVIWSCKALQNFKAVLGVPGSNKWLFEVTFNGDKNAIYLDSYEKTKNEAISLELAKDRKILEDENA</sequence>
<organism evidence="1 2">
    <name type="scientific">Fructilactobacillus myrtifloralis</name>
    <dbReference type="NCBI Taxonomy" id="2940301"/>
    <lineage>
        <taxon>Bacteria</taxon>
        <taxon>Bacillati</taxon>
        <taxon>Bacillota</taxon>
        <taxon>Bacilli</taxon>
        <taxon>Lactobacillales</taxon>
        <taxon>Lactobacillaceae</taxon>
        <taxon>Fructilactobacillus</taxon>
    </lineage>
</organism>
<keyword evidence="2" id="KW-1185">Reference proteome</keyword>
<dbReference type="EMBL" id="CP097116">
    <property type="protein sequence ID" value="USS85064.1"/>
    <property type="molecule type" value="Genomic_DNA"/>
</dbReference>
<protein>
    <submittedName>
        <fullName evidence="1">DUF6275 family protein</fullName>
    </submittedName>
</protein>
<proteinExistence type="predicted"/>
<dbReference type="InterPro" id="IPR046242">
    <property type="entry name" value="DUF6275"/>
</dbReference>
<evidence type="ECO:0000313" key="2">
    <source>
        <dbReference type="Proteomes" id="UP001056707"/>
    </source>
</evidence>